<dbReference type="PROSITE" id="PS51194">
    <property type="entry name" value="HELICASE_CTER"/>
    <property type="match status" value="1"/>
</dbReference>
<feature type="region of interest" description="Disordered" evidence="2">
    <location>
        <begin position="946"/>
        <end position="977"/>
    </location>
</feature>
<dbReference type="InterPro" id="IPR001650">
    <property type="entry name" value="Helicase_C-like"/>
</dbReference>
<dbReference type="Gene3D" id="3.40.50.300">
    <property type="entry name" value="P-loop containing nucleotide triphosphate hydrolases"/>
    <property type="match status" value="1"/>
</dbReference>
<evidence type="ECO:0000256" key="1">
    <source>
        <dbReference type="ARBA" id="ARBA00022801"/>
    </source>
</evidence>
<comment type="caution">
    <text evidence="5">The sequence shown here is derived from an EMBL/GenBank/DDBJ whole genome shotgun (WGS) entry which is preliminary data.</text>
</comment>
<organism evidence="5 6">
    <name type="scientific">Candidatus Viridilinea halotolerans</name>
    <dbReference type="NCBI Taxonomy" id="2491704"/>
    <lineage>
        <taxon>Bacteria</taxon>
        <taxon>Bacillati</taxon>
        <taxon>Chloroflexota</taxon>
        <taxon>Chloroflexia</taxon>
        <taxon>Chloroflexales</taxon>
        <taxon>Chloroflexineae</taxon>
        <taxon>Oscillochloridaceae</taxon>
        <taxon>Candidatus Viridilinea</taxon>
    </lineage>
</organism>
<dbReference type="SUPFAM" id="SSF52540">
    <property type="entry name" value="P-loop containing nucleoside triphosphate hydrolases"/>
    <property type="match status" value="2"/>
</dbReference>
<dbReference type="Proteomes" id="UP000280307">
    <property type="component" value="Unassembled WGS sequence"/>
</dbReference>
<dbReference type="PROSITE" id="PS51192">
    <property type="entry name" value="HELICASE_ATP_BIND_1"/>
    <property type="match status" value="1"/>
</dbReference>
<dbReference type="InterPro" id="IPR038718">
    <property type="entry name" value="SNF2-like_sf"/>
</dbReference>
<dbReference type="SMART" id="SM00487">
    <property type="entry name" value="DEXDc"/>
    <property type="match status" value="1"/>
</dbReference>
<feature type="compositionally biased region" description="Basic and acidic residues" evidence="2">
    <location>
        <begin position="946"/>
        <end position="965"/>
    </location>
</feature>
<dbReference type="AlphaFoldDB" id="A0A426TTD8"/>
<evidence type="ECO:0000313" key="6">
    <source>
        <dbReference type="Proteomes" id="UP000280307"/>
    </source>
</evidence>
<feature type="domain" description="Helicase ATP-binding" evidence="3">
    <location>
        <begin position="330"/>
        <end position="404"/>
    </location>
</feature>
<sequence length="1164" mass="132452">MPRIFDNIEQSLLPALIQTLGVSDRADFCVGYFNLRGWKQLDQSIDAWMGGPGRCCRLLVGMQRLPEDDLRAALRVSDREAGIDNQTVLRLKRRLAEEFRAQLTVGVPSDDDERGLRRLAAQIRAKQVVVKLFLRHQLHAKLYLLFRPDPINPIVGYLGSSNLTFAGLAKQGELNVDVLDHDACQKLARWFEDRWNDRWCVDISNDLAAIIEESWAREALIPPYQIYVKMAYHLSQEARAGLTSFQIPRDFRSRLFDFQSAAVRIAAHHLNRRGGVLIGDVVGLGKTLMATALARIFEDDLLLETLIICPKNLVKMWEDYRDQYRMRARVVSISRVTRDLPSMRRYRLVIVDESHNLRNREGKRYRAIQEYIRANESRCILLSATPYNKTYLDLSSQLALFIEEDYDLGVRPERLLRDLGDAEFDRRYQCPKRSLAAFEHSEYADDWRDLMRLFMVRRTRSFIQDNYAQVDAETGRRYLTFEDGSRSYFPTRRPRTLTFTIDETNPDDQYARLFAPAVVTAIAQLALPRYGLAGYVARHAERLATTDERHVLNNLSRAGQRLMGFCRTNLFKRLESSGQAFLQSIERHVLRNFIFIHALEHGLPVPIGTQDAGLLDSRVFDEDADDPAVTDSFFDGEHGDDDAQAVEHEEVSLRTEADFRQWAATIYAAYAGSYRRRFKWLRPELFVKALAKDLRTDAQALIRVLQRCGAWDASKDAKLSALIALLSRTHPHEKVLIFTQFADTVHYLAKQLQSHAVGPAAGVTGAAQDPTSLAWRFSPESNGKRERIAPADDLRVLIATDVLSEGQNLQDAHIVVNYDLPWAIIRLIQRAGRIDRIGQRADEILCYTFLPADGVERIIQLRARVRRRLRENAEVIGADETFFDDDQNDQVIQDLFTEKSGVLDGDADSEIDLASYAYQIWKNAITADPRLQQIIPDMPHVVYATKAKEEGRRKKDETSEARADGTRSSLIPPPSSLPDGVLVYTHTADGNDALAWVDQEGRSVTESQLAILKAAECAPDTPARARHPQHHTLVQRAVEQLAAEDRSVGGGLGRPSGARFRTYERLKRYAEQVRGTIFDLQELHRAIEEIYRYPLRSVAVDMLNRQLKSGMSDENLVQLVLALRDEDRLCLVQDEAPSRDPQIICSLGMFGGRREEGGGRREEG</sequence>
<dbReference type="PANTHER" id="PTHR45766:SF6">
    <property type="entry name" value="SWI_SNF-RELATED MATRIX-ASSOCIATED ACTIN-DEPENDENT REGULATOR OF CHROMATIN SUBFAMILY A-LIKE PROTEIN 1"/>
    <property type="match status" value="1"/>
</dbReference>
<proteinExistence type="predicted"/>
<accession>A0A426TTD8</accession>
<dbReference type="InterPro" id="IPR014001">
    <property type="entry name" value="Helicase_ATP-bd"/>
</dbReference>
<evidence type="ECO:0000259" key="4">
    <source>
        <dbReference type="PROSITE" id="PS51194"/>
    </source>
</evidence>
<dbReference type="CDD" id="cd09178">
    <property type="entry name" value="PLDc_N_Snf2_like"/>
    <property type="match status" value="1"/>
</dbReference>
<dbReference type="EMBL" id="RSAS01000759">
    <property type="protein sequence ID" value="RRR67846.1"/>
    <property type="molecule type" value="Genomic_DNA"/>
</dbReference>
<dbReference type="Gene3D" id="3.30.870.10">
    <property type="entry name" value="Endonuclease Chain A"/>
    <property type="match status" value="1"/>
</dbReference>
<dbReference type="GO" id="GO:0016787">
    <property type="term" value="F:hydrolase activity"/>
    <property type="evidence" value="ECO:0007669"/>
    <property type="project" value="UniProtKB-KW"/>
</dbReference>
<dbReference type="InterPro" id="IPR025202">
    <property type="entry name" value="PLD-like_dom"/>
</dbReference>
<dbReference type="Pfam" id="PF00271">
    <property type="entry name" value="Helicase_C"/>
    <property type="match status" value="1"/>
</dbReference>
<keyword evidence="5" id="KW-0255">Endonuclease</keyword>
<dbReference type="Pfam" id="PF13091">
    <property type="entry name" value="PLDc_2"/>
    <property type="match status" value="1"/>
</dbReference>
<evidence type="ECO:0000256" key="2">
    <source>
        <dbReference type="SAM" id="MobiDB-lite"/>
    </source>
</evidence>
<dbReference type="CDD" id="cd18793">
    <property type="entry name" value="SF2_C_SNF"/>
    <property type="match status" value="1"/>
</dbReference>
<dbReference type="InterPro" id="IPR027417">
    <property type="entry name" value="P-loop_NTPase"/>
</dbReference>
<evidence type="ECO:0000313" key="5">
    <source>
        <dbReference type="EMBL" id="RRR67846.1"/>
    </source>
</evidence>
<dbReference type="GO" id="GO:0004519">
    <property type="term" value="F:endonuclease activity"/>
    <property type="evidence" value="ECO:0007669"/>
    <property type="project" value="UniProtKB-KW"/>
</dbReference>
<evidence type="ECO:0000259" key="3">
    <source>
        <dbReference type="PROSITE" id="PS51192"/>
    </source>
</evidence>
<dbReference type="PANTHER" id="PTHR45766">
    <property type="entry name" value="DNA ANNEALING HELICASE AND ENDONUCLEASE ZRANB3 FAMILY MEMBER"/>
    <property type="match status" value="1"/>
</dbReference>
<feature type="domain" description="Helicase C-terminal" evidence="4">
    <location>
        <begin position="718"/>
        <end position="881"/>
    </location>
</feature>
<dbReference type="InterPro" id="IPR049730">
    <property type="entry name" value="SNF2/RAD54-like_C"/>
</dbReference>
<keyword evidence="5" id="KW-0540">Nuclease</keyword>
<keyword evidence="1" id="KW-0378">Hydrolase</keyword>
<protein>
    <submittedName>
        <fullName evidence="5">NgoFVII family restriction endonuclease</fullName>
    </submittedName>
</protein>
<dbReference type="Gene3D" id="3.40.50.10810">
    <property type="entry name" value="Tandem AAA-ATPase domain"/>
    <property type="match status" value="2"/>
</dbReference>
<gene>
    <name evidence="5" type="ORF">EI684_18310</name>
</gene>
<reference evidence="5 6" key="1">
    <citation type="submission" date="2018-12" db="EMBL/GenBank/DDBJ databases">
        <title>Genome Sequence of Candidatus Viridilinea halotolerans isolated from saline sulfide-rich spring.</title>
        <authorList>
            <person name="Grouzdev D.S."/>
            <person name="Burganskaya E.I."/>
            <person name="Krutkina M.S."/>
            <person name="Sukhacheva M.V."/>
            <person name="Gorlenko V.M."/>
        </authorList>
    </citation>
    <scope>NUCLEOTIDE SEQUENCE [LARGE SCALE GENOMIC DNA]</scope>
    <source>
        <strain evidence="5">Chok-6</strain>
    </source>
</reference>
<dbReference type="SUPFAM" id="SSF56024">
    <property type="entry name" value="Phospholipase D/nuclease"/>
    <property type="match status" value="1"/>
</dbReference>
<dbReference type="SMART" id="SM00490">
    <property type="entry name" value="HELICc"/>
    <property type="match status" value="1"/>
</dbReference>
<name>A0A426TTD8_9CHLR</name>